<protein>
    <submittedName>
        <fullName evidence="1">Coat protein</fullName>
    </submittedName>
</protein>
<sequence length="123" mass="13471">MSNIVLDTLTYVGEGLLNGISRFVERSAGVARFFRVLTSSVNYNKTSERVTVKWKLVLPFPAAPEEECPCDGAVPFADTIMNIDIRVDGRASLAYREDIVDAIQALVLTTQFTGTIETLTPAT</sequence>
<accession>A0A8S5L011</accession>
<dbReference type="GeneID" id="80398998"/>
<dbReference type="GO" id="GO:0019028">
    <property type="term" value="C:viral capsid"/>
    <property type="evidence" value="ECO:0007669"/>
    <property type="project" value="UniProtKB-KW"/>
</dbReference>
<proteinExistence type="predicted"/>
<reference evidence="1" key="1">
    <citation type="submission" date="2020-09" db="EMBL/GenBank/DDBJ databases">
        <title>Leviviricetes taxonomy.</title>
        <authorList>
            <person name="Stockdale S.R."/>
            <person name="Callanan J."/>
            <person name="Adriaenssens E.M."/>
            <person name="Kuhn J.H."/>
            <person name="Rumnieks J."/>
            <person name="Shkoporov A."/>
            <person name="Draper L.A."/>
            <person name="Ross P."/>
            <person name="Hill C."/>
        </authorList>
    </citation>
    <scope>NUCLEOTIDE SEQUENCE</scope>
</reference>
<evidence type="ECO:0000313" key="1">
    <source>
        <dbReference type="EMBL" id="DAD50904.1"/>
    </source>
</evidence>
<keyword evidence="1" id="KW-0167">Capsid protein</keyword>
<keyword evidence="1" id="KW-0946">Virion</keyword>
<organism evidence="1 2">
    <name type="scientific">ssRNA phage SRR5467091_7</name>
    <dbReference type="NCBI Taxonomy" id="2786472"/>
    <lineage>
        <taxon>Viruses</taxon>
        <taxon>Riboviria</taxon>
        <taxon>Orthornavirae</taxon>
        <taxon>Lenarviricota</taxon>
        <taxon>Leviviricetes</taxon>
        <taxon>Norzivirales</taxon>
        <taxon>Fiersviridae</taxon>
        <taxon>Shebanavirus</taxon>
        <taxon>Shebanavirus borborovicinum</taxon>
    </lineage>
</organism>
<keyword evidence="2" id="KW-1185">Reference proteome</keyword>
<dbReference type="KEGG" id="vg:80398998"/>
<dbReference type="Proteomes" id="UP000682729">
    <property type="component" value="Segment"/>
</dbReference>
<dbReference type="RefSeq" id="YP_010769859.1">
    <property type="nucleotide sequence ID" value="NC_074093.1"/>
</dbReference>
<name>A0A8S5L011_9VIRU</name>
<dbReference type="EMBL" id="BK013660">
    <property type="protein sequence ID" value="DAD50904.1"/>
    <property type="molecule type" value="Genomic_RNA"/>
</dbReference>
<gene>
    <name evidence="1" type="primary">SRR5467091_7_2</name>
</gene>
<evidence type="ECO:0000313" key="2">
    <source>
        <dbReference type="Proteomes" id="UP000682729"/>
    </source>
</evidence>